<evidence type="ECO:0000256" key="1">
    <source>
        <dbReference type="SAM" id="MobiDB-lite"/>
    </source>
</evidence>
<dbReference type="Proteomes" id="UP000691718">
    <property type="component" value="Unassembled WGS sequence"/>
</dbReference>
<feature type="compositionally biased region" description="Basic and acidic residues" evidence="1">
    <location>
        <begin position="154"/>
        <end position="176"/>
    </location>
</feature>
<name>A0A8S3XDL7_PARAO</name>
<protein>
    <submittedName>
        <fullName evidence="2">(apollo) hypothetical protein</fullName>
    </submittedName>
</protein>
<dbReference type="AlphaFoldDB" id="A0A8S3XDL7"/>
<comment type="caution">
    <text evidence="2">The sequence shown here is derived from an EMBL/GenBank/DDBJ whole genome shotgun (WGS) entry which is preliminary data.</text>
</comment>
<dbReference type="EMBL" id="CAJQZP010001129">
    <property type="protein sequence ID" value="CAG5019239.1"/>
    <property type="molecule type" value="Genomic_DNA"/>
</dbReference>
<accession>A0A8S3XDL7</accession>
<proteinExistence type="predicted"/>
<sequence length="182" mass="20366">MSRAEELTQAIMLTLIELTECNAKTSLPETSLLTSAEFYVYFSDAMVSGNLLLSLVHTSQVVEVMKSITQSLPESLALPPAILFDEMLSHIPVKVGVNAGHVILVMTVPIIKKPRHYFTVKMITHPLHPLVFMDKREQQIVAWLMEEVTKEIEDPDSRIDKAESDADSDHSEHCTDTEQSSC</sequence>
<evidence type="ECO:0000313" key="3">
    <source>
        <dbReference type="Proteomes" id="UP000691718"/>
    </source>
</evidence>
<reference evidence="2" key="1">
    <citation type="submission" date="2021-04" db="EMBL/GenBank/DDBJ databases">
        <authorList>
            <person name="Tunstrom K."/>
        </authorList>
    </citation>
    <scope>NUCLEOTIDE SEQUENCE</scope>
</reference>
<keyword evidence="3" id="KW-1185">Reference proteome</keyword>
<gene>
    <name evidence="2" type="ORF">PAPOLLO_LOCUS17024</name>
</gene>
<evidence type="ECO:0000313" key="2">
    <source>
        <dbReference type="EMBL" id="CAG5019239.1"/>
    </source>
</evidence>
<organism evidence="2 3">
    <name type="scientific">Parnassius apollo</name>
    <name type="common">Apollo butterfly</name>
    <name type="synonym">Papilio apollo</name>
    <dbReference type="NCBI Taxonomy" id="110799"/>
    <lineage>
        <taxon>Eukaryota</taxon>
        <taxon>Metazoa</taxon>
        <taxon>Ecdysozoa</taxon>
        <taxon>Arthropoda</taxon>
        <taxon>Hexapoda</taxon>
        <taxon>Insecta</taxon>
        <taxon>Pterygota</taxon>
        <taxon>Neoptera</taxon>
        <taxon>Endopterygota</taxon>
        <taxon>Lepidoptera</taxon>
        <taxon>Glossata</taxon>
        <taxon>Ditrysia</taxon>
        <taxon>Papilionoidea</taxon>
        <taxon>Papilionidae</taxon>
        <taxon>Parnassiinae</taxon>
        <taxon>Parnassini</taxon>
        <taxon>Parnassius</taxon>
        <taxon>Parnassius</taxon>
    </lineage>
</organism>
<dbReference type="OrthoDB" id="7475494at2759"/>
<feature type="region of interest" description="Disordered" evidence="1">
    <location>
        <begin position="154"/>
        <end position="182"/>
    </location>
</feature>